<feature type="domain" description="HTH arsR-type" evidence="4">
    <location>
        <begin position="28"/>
        <end position="122"/>
    </location>
</feature>
<name>A0A644Z2J4_9ZZZZ</name>
<dbReference type="InterPro" id="IPR001845">
    <property type="entry name" value="HTH_ArsR_DNA-bd_dom"/>
</dbReference>
<keyword evidence="2" id="KW-0238">DNA-binding</keyword>
<dbReference type="InterPro" id="IPR036390">
    <property type="entry name" value="WH_DNA-bd_sf"/>
</dbReference>
<evidence type="ECO:0000256" key="2">
    <source>
        <dbReference type="ARBA" id="ARBA00023125"/>
    </source>
</evidence>
<organism evidence="5">
    <name type="scientific">bioreactor metagenome</name>
    <dbReference type="NCBI Taxonomy" id="1076179"/>
    <lineage>
        <taxon>unclassified sequences</taxon>
        <taxon>metagenomes</taxon>
        <taxon>ecological metagenomes</taxon>
    </lineage>
</organism>
<dbReference type="AlphaFoldDB" id="A0A644Z2J4"/>
<evidence type="ECO:0000256" key="3">
    <source>
        <dbReference type="ARBA" id="ARBA00023163"/>
    </source>
</evidence>
<accession>A0A644Z2J4</accession>
<dbReference type="GO" id="GO:0003677">
    <property type="term" value="F:DNA binding"/>
    <property type="evidence" value="ECO:0007669"/>
    <property type="project" value="UniProtKB-KW"/>
</dbReference>
<dbReference type="PRINTS" id="PR00778">
    <property type="entry name" value="HTHARSR"/>
</dbReference>
<dbReference type="PANTHER" id="PTHR43132:SF2">
    <property type="entry name" value="ARSENICAL RESISTANCE OPERON REPRESSOR ARSR-RELATED"/>
    <property type="match status" value="1"/>
</dbReference>
<dbReference type="InterPro" id="IPR051011">
    <property type="entry name" value="Metal_resp_trans_reg"/>
</dbReference>
<sequence>MKNLNATPICGESHIDQQHEEAIRAHLPSEDAAVDAAAIFTHLSDTTRVRLLSMLAVSDMCVCEMADLLGMSQPAVSHHLRILRQCDVIRFRKWGQRTVYYLSDNEIGDMVKRLLYVVMEENKERENDGI</sequence>
<dbReference type="InterPro" id="IPR011991">
    <property type="entry name" value="ArsR-like_HTH"/>
</dbReference>
<dbReference type="GO" id="GO:0003700">
    <property type="term" value="F:DNA-binding transcription factor activity"/>
    <property type="evidence" value="ECO:0007669"/>
    <property type="project" value="InterPro"/>
</dbReference>
<dbReference type="PANTHER" id="PTHR43132">
    <property type="entry name" value="ARSENICAL RESISTANCE OPERON REPRESSOR ARSR-RELATED"/>
    <property type="match status" value="1"/>
</dbReference>
<dbReference type="NCBIfam" id="NF033788">
    <property type="entry name" value="HTH_metalloreg"/>
    <property type="match status" value="1"/>
</dbReference>
<evidence type="ECO:0000256" key="1">
    <source>
        <dbReference type="ARBA" id="ARBA00023015"/>
    </source>
</evidence>
<proteinExistence type="predicted"/>
<dbReference type="CDD" id="cd00090">
    <property type="entry name" value="HTH_ARSR"/>
    <property type="match status" value="1"/>
</dbReference>
<dbReference type="Pfam" id="PF01022">
    <property type="entry name" value="HTH_5"/>
    <property type="match status" value="1"/>
</dbReference>
<keyword evidence="3" id="KW-0804">Transcription</keyword>
<dbReference type="PROSITE" id="PS50987">
    <property type="entry name" value="HTH_ARSR_2"/>
    <property type="match status" value="1"/>
</dbReference>
<evidence type="ECO:0000259" key="4">
    <source>
        <dbReference type="PROSITE" id="PS50987"/>
    </source>
</evidence>
<protein>
    <submittedName>
        <fullName evidence="5">Transcriptional repressor SmtB</fullName>
    </submittedName>
</protein>
<comment type="caution">
    <text evidence="5">The sequence shown here is derived from an EMBL/GenBank/DDBJ whole genome shotgun (WGS) entry which is preliminary data.</text>
</comment>
<dbReference type="SMART" id="SM00418">
    <property type="entry name" value="HTH_ARSR"/>
    <property type="match status" value="1"/>
</dbReference>
<dbReference type="SUPFAM" id="SSF46785">
    <property type="entry name" value="Winged helix' DNA-binding domain"/>
    <property type="match status" value="1"/>
</dbReference>
<gene>
    <name evidence="5" type="primary">ziaR_19</name>
    <name evidence="5" type="ORF">SDC9_81356</name>
</gene>
<evidence type="ECO:0000313" key="5">
    <source>
        <dbReference type="EMBL" id="MPM34769.1"/>
    </source>
</evidence>
<dbReference type="InterPro" id="IPR036388">
    <property type="entry name" value="WH-like_DNA-bd_sf"/>
</dbReference>
<dbReference type="Gene3D" id="1.10.10.10">
    <property type="entry name" value="Winged helix-like DNA-binding domain superfamily/Winged helix DNA-binding domain"/>
    <property type="match status" value="1"/>
</dbReference>
<keyword evidence="1" id="KW-0805">Transcription regulation</keyword>
<dbReference type="EMBL" id="VSSQ01007073">
    <property type="protein sequence ID" value="MPM34769.1"/>
    <property type="molecule type" value="Genomic_DNA"/>
</dbReference>
<reference evidence="5" key="1">
    <citation type="submission" date="2019-08" db="EMBL/GenBank/DDBJ databases">
        <authorList>
            <person name="Kucharzyk K."/>
            <person name="Murdoch R.W."/>
            <person name="Higgins S."/>
            <person name="Loffler F."/>
        </authorList>
    </citation>
    <scope>NUCLEOTIDE SEQUENCE</scope>
</reference>